<dbReference type="EMBL" id="CAJNOG010000117">
    <property type="protein sequence ID" value="CAF0968428.1"/>
    <property type="molecule type" value="Genomic_DNA"/>
</dbReference>
<dbReference type="AlphaFoldDB" id="A0A819H1E0"/>
<evidence type="ECO:0000313" key="2">
    <source>
        <dbReference type="EMBL" id="CAF0968428.1"/>
    </source>
</evidence>
<reference evidence="3" key="1">
    <citation type="submission" date="2021-02" db="EMBL/GenBank/DDBJ databases">
        <authorList>
            <person name="Nowell W R."/>
        </authorList>
    </citation>
    <scope>NUCLEOTIDE SEQUENCE</scope>
</reference>
<comment type="caution">
    <text evidence="3">The sequence shown here is derived from an EMBL/GenBank/DDBJ whole genome shotgun (WGS) entry which is preliminary data.</text>
</comment>
<evidence type="ECO:0000313" key="4">
    <source>
        <dbReference type="EMBL" id="CAF4172452.1"/>
    </source>
</evidence>
<name>A0A819H1E0_9BILA</name>
<dbReference type="Proteomes" id="UP000663860">
    <property type="component" value="Unassembled WGS sequence"/>
</dbReference>
<dbReference type="EMBL" id="CAJOBB010001705">
    <property type="protein sequence ID" value="CAF3893050.1"/>
    <property type="molecule type" value="Genomic_DNA"/>
</dbReference>
<dbReference type="Proteomes" id="UP000663845">
    <property type="component" value="Unassembled WGS sequence"/>
</dbReference>
<evidence type="ECO:0000313" key="1">
    <source>
        <dbReference type="EMBL" id="CAF0884952.1"/>
    </source>
</evidence>
<gene>
    <name evidence="1" type="ORF">IZO911_LOCUS11399</name>
    <name evidence="2" type="ORF">JYZ213_LOCUS14254</name>
    <name evidence="3" type="ORF">KXQ929_LOCUS22390</name>
    <name evidence="4" type="ORF">OXD698_LOCUS39250</name>
</gene>
<organism evidence="3 5">
    <name type="scientific">Adineta steineri</name>
    <dbReference type="NCBI Taxonomy" id="433720"/>
    <lineage>
        <taxon>Eukaryota</taxon>
        <taxon>Metazoa</taxon>
        <taxon>Spiralia</taxon>
        <taxon>Gnathifera</taxon>
        <taxon>Rotifera</taxon>
        <taxon>Eurotatoria</taxon>
        <taxon>Bdelloidea</taxon>
        <taxon>Adinetida</taxon>
        <taxon>Adinetidae</taxon>
        <taxon>Adineta</taxon>
    </lineage>
</organism>
<sequence length="107" mass="12277">MLQKYNEHSIECKTDFTLNAPQILILANSYSNKIILIDLAKLQMNTDSSDNRNFSSIKQHRITFDNFSANYSSWVTSINCPLNSQNDSSGFNNYAFIDQIFNENLVL</sequence>
<evidence type="ECO:0000313" key="5">
    <source>
        <dbReference type="Proteomes" id="UP000663868"/>
    </source>
</evidence>
<dbReference type="EMBL" id="CAJOAZ010007864">
    <property type="protein sequence ID" value="CAF4172452.1"/>
    <property type="molecule type" value="Genomic_DNA"/>
</dbReference>
<proteinExistence type="predicted"/>
<dbReference type="EMBL" id="CAJNOE010000085">
    <property type="protein sequence ID" value="CAF0884952.1"/>
    <property type="molecule type" value="Genomic_DNA"/>
</dbReference>
<dbReference type="Proteomes" id="UP000663844">
    <property type="component" value="Unassembled WGS sequence"/>
</dbReference>
<dbReference type="Proteomes" id="UP000663868">
    <property type="component" value="Unassembled WGS sequence"/>
</dbReference>
<evidence type="ECO:0000313" key="3">
    <source>
        <dbReference type="EMBL" id="CAF3893050.1"/>
    </source>
</evidence>
<accession>A0A819H1E0</accession>
<protein>
    <submittedName>
        <fullName evidence="3">Uncharacterized protein</fullName>
    </submittedName>
</protein>